<evidence type="ECO:0000313" key="3">
    <source>
        <dbReference type="Proteomes" id="UP000323521"/>
    </source>
</evidence>
<keyword evidence="3" id="KW-1185">Reference proteome</keyword>
<dbReference type="KEGG" id="fwa:DCMF_25030"/>
<dbReference type="InterPro" id="IPR017196">
    <property type="entry name" value="ECF_substrate-spec_UCP037395"/>
</dbReference>
<dbReference type="Gene3D" id="1.10.1760.20">
    <property type="match status" value="1"/>
</dbReference>
<evidence type="ECO:0000256" key="1">
    <source>
        <dbReference type="SAM" id="Phobius"/>
    </source>
</evidence>
<dbReference type="AlphaFoldDB" id="A0A3G1KYQ2"/>
<evidence type="ECO:0000313" key="2">
    <source>
        <dbReference type="EMBL" id="ATW27582.1"/>
    </source>
</evidence>
<dbReference type="EMBL" id="CP017634">
    <property type="protein sequence ID" value="ATW27582.1"/>
    <property type="molecule type" value="Genomic_DNA"/>
</dbReference>
<dbReference type="OrthoDB" id="5198189at2"/>
<feature type="transmembrane region" description="Helical" evidence="1">
    <location>
        <begin position="60"/>
        <end position="83"/>
    </location>
</feature>
<dbReference type="RefSeq" id="WP_148136952.1">
    <property type="nucleotide sequence ID" value="NZ_CP017634.1"/>
</dbReference>
<accession>A0A3G1KYQ2</accession>
<dbReference type="InterPro" id="IPR024529">
    <property type="entry name" value="ECF_trnsprt_substrate-spec"/>
</dbReference>
<keyword evidence="1" id="KW-1133">Transmembrane helix</keyword>
<dbReference type="Proteomes" id="UP000323521">
    <property type="component" value="Chromosome"/>
</dbReference>
<keyword evidence="1" id="KW-0472">Membrane</keyword>
<feature type="transmembrane region" description="Helical" evidence="1">
    <location>
        <begin position="150"/>
        <end position="177"/>
    </location>
</feature>
<feature type="transmembrane region" description="Helical" evidence="1">
    <location>
        <begin position="30"/>
        <end position="48"/>
    </location>
</feature>
<name>A0A3G1KYQ2_FORW1</name>
<keyword evidence="1" id="KW-0812">Transmembrane</keyword>
<gene>
    <name evidence="2" type="ORF">DCMF_25030</name>
</gene>
<organism evidence="2 3">
    <name type="scientific">Formimonas warabiya</name>
    <dbReference type="NCBI Taxonomy" id="1761012"/>
    <lineage>
        <taxon>Bacteria</taxon>
        <taxon>Bacillati</taxon>
        <taxon>Bacillota</taxon>
        <taxon>Clostridia</taxon>
        <taxon>Eubacteriales</taxon>
        <taxon>Peptococcaceae</taxon>
        <taxon>Candidatus Formimonas</taxon>
    </lineage>
</organism>
<reference evidence="2 3" key="1">
    <citation type="submission" date="2016-10" db="EMBL/GenBank/DDBJ databases">
        <title>Complete Genome Sequence of Peptococcaceae strain DCMF.</title>
        <authorList>
            <person name="Edwards R.J."/>
            <person name="Holland S.I."/>
            <person name="Deshpande N.P."/>
            <person name="Wong Y.K."/>
            <person name="Ertan H."/>
            <person name="Manefield M."/>
            <person name="Russell T.L."/>
            <person name="Lee M.J."/>
        </authorList>
    </citation>
    <scope>NUCLEOTIDE SEQUENCE [LARGE SCALE GENOMIC DNA]</scope>
    <source>
        <strain evidence="2 3">DCMF</strain>
    </source>
</reference>
<dbReference type="PIRSF" id="PIRSF037395">
    <property type="entry name" value="UCP037395_ABCper"/>
    <property type="match status" value="1"/>
</dbReference>
<feature type="transmembrane region" description="Helical" evidence="1">
    <location>
        <begin position="95"/>
        <end position="117"/>
    </location>
</feature>
<dbReference type="Pfam" id="PF12822">
    <property type="entry name" value="ECF_trnsprt"/>
    <property type="match status" value="1"/>
</dbReference>
<proteinExistence type="predicted"/>
<feature type="transmembrane region" description="Helical" evidence="1">
    <location>
        <begin position="197"/>
        <end position="214"/>
    </location>
</feature>
<protein>
    <submittedName>
        <fullName evidence="2">ECF transporter S component</fullName>
    </submittedName>
</protein>
<sequence>MKKNQIGVMVLIALLLAASMVPENPLNNINWALFSVIIVGLALFTFFRRFEHQDISAKEVVLTAALASLAAIARVPFAVIMSLQPTTFLVMISGYVFGPQTGFMVGALAALVSNFFLGQGPWTPWQMFCWGMCGVGAALLGSHAKGYQPVAFAILGGASGYLFGWVMNIWHWVSFIYPLNWETFLATYALSFPFDTVHAAGNVAFSLVFGRSFYQILLRFKKKLTVSFRQA</sequence>
<dbReference type="GO" id="GO:0022857">
    <property type="term" value="F:transmembrane transporter activity"/>
    <property type="evidence" value="ECO:0007669"/>
    <property type="project" value="InterPro"/>
</dbReference>